<dbReference type="EMBL" id="JAFMYU010000003">
    <property type="protein sequence ID" value="MBO0930212.1"/>
    <property type="molecule type" value="Genomic_DNA"/>
</dbReference>
<comment type="caution">
    <text evidence="1">The sequence shown here is derived from an EMBL/GenBank/DDBJ whole genome shotgun (WGS) entry which is preliminary data.</text>
</comment>
<protein>
    <submittedName>
        <fullName evidence="1">Uncharacterized protein</fullName>
    </submittedName>
</protein>
<keyword evidence="2" id="KW-1185">Reference proteome</keyword>
<accession>A0A939G4R5</accession>
<organism evidence="1 2">
    <name type="scientific">Fibrella aquatilis</name>
    <dbReference type="NCBI Taxonomy" id="2817059"/>
    <lineage>
        <taxon>Bacteria</taxon>
        <taxon>Pseudomonadati</taxon>
        <taxon>Bacteroidota</taxon>
        <taxon>Cytophagia</taxon>
        <taxon>Cytophagales</taxon>
        <taxon>Spirosomataceae</taxon>
        <taxon>Fibrella</taxon>
    </lineage>
</organism>
<evidence type="ECO:0000313" key="1">
    <source>
        <dbReference type="EMBL" id="MBO0930212.1"/>
    </source>
</evidence>
<reference evidence="1 2" key="1">
    <citation type="submission" date="2021-03" db="EMBL/GenBank/DDBJ databases">
        <title>Fibrella sp. HMF5036 genome sequencing and assembly.</title>
        <authorList>
            <person name="Kang H."/>
            <person name="Kim H."/>
            <person name="Bae S."/>
            <person name="Joh K."/>
        </authorList>
    </citation>
    <scope>NUCLEOTIDE SEQUENCE [LARGE SCALE GENOMIC DNA]</scope>
    <source>
        <strain evidence="1 2">HMF5036</strain>
    </source>
</reference>
<evidence type="ECO:0000313" key="2">
    <source>
        <dbReference type="Proteomes" id="UP000664795"/>
    </source>
</evidence>
<dbReference type="AlphaFoldDB" id="A0A939G4R5"/>
<gene>
    <name evidence="1" type="ORF">J2I48_04360</name>
</gene>
<dbReference type="RefSeq" id="WP_207334183.1">
    <property type="nucleotide sequence ID" value="NZ_JAFMYU010000003.1"/>
</dbReference>
<sequence length="146" mass="16033">MKLLLLLFLFPAVAFGQASVAYYPFNNLFTVSTNPNNPVWLDARLQTNSLFDGLSTTFCPMVNVSRTEQTTYYVGGGVRLTALNALVGDKVLDGYSLHVGVRVAPVMTMPNLRVAFELSPSAAANFKSGVFYSYLGIVYQFTKRGK</sequence>
<proteinExistence type="predicted"/>
<dbReference type="Proteomes" id="UP000664795">
    <property type="component" value="Unassembled WGS sequence"/>
</dbReference>
<name>A0A939G4R5_9BACT</name>